<feature type="region of interest" description="Disordered" evidence="1">
    <location>
        <begin position="445"/>
        <end position="495"/>
    </location>
</feature>
<feature type="compositionally biased region" description="Low complexity" evidence="1">
    <location>
        <begin position="319"/>
        <end position="329"/>
    </location>
</feature>
<dbReference type="AlphaFoldDB" id="A0A9N8ECY9"/>
<dbReference type="EMBL" id="CAICTM010000991">
    <property type="protein sequence ID" value="CAB9519156.1"/>
    <property type="molecule type" value="Genomic_DNA"/>
</dbReference>
<dbReference type="Proteomes" id="UP001153069">
    <property type="component" value="Unassembled WGS sequence"/>
</dbReference>
<feature type="compositionally biased region" description="Acidic residues" evidence="1">
    <location>
        <begin position="445"/>
        <end position="468"/>
    </location>
</feature>
<comment type="caution">
    <text evidence="2">The sequence shown here is derived from an EMBL/GenBank/DDBJ whole genome shotgun (WGS) entry which is preliminary data.</text>
</comment>
<gene>
    <name evidence="2" type="ORF">SEMRO_993_G228940.1</name>
</gene>
<feature type="region of interest" description="Disordered" evidence="1">
    <location>
        <begin position="358"/>
        <end position="400"/>
    </location>
</feature>
<feature type="compositionally biased region" description="Polar residues" evidence="1">
    <location>
        <begin position="283"/>
        <end position="295"/>
    </location>
</feature>
<feature type="compositionally biased region" description="Polar residues" evidence="1">
    <location>
        <begin position="379"/>
        <end position="393"/>
    </location>
</feature>
<feature type="compositionally biased region" description="Low complexity" evidence="1">
    <location>
        <begin position="176"/>
        <end position="190"/>
    </location>
</feature>
<protein>
    <submittedName>
        <fullName evidence="2">Uncharacterized protein</fullName>
    </submittedName>
</protein>
<organism evidence="2 3">
    <name type="scientific">Seminavis robusta</name>
    <dbReference type="NCBI Taxonomy" id="568900"/>
    <lineage>
        <taxon>Eukaryota</taxon>
        <taxon>Sar</taxon>
        <taxon>Stramenopiles</taxon>
        <taxon>Ochrophyta</taxon>
        <taxon>Bacillariophyta</taxon>
        <taxon>Bacillariophyceae</taxon>
        <taxon>Bacillariophycidae</taxon>
        <taxon>Naviculales</taxon>
        <taxon>Naviculaceae</taxon>
        <taxon>Seminavis</taxon>
    </lineage>
</organism>
<reference evidence="2" key="1">
    <citation type="submission" date="2020-06" db="EMBL/GenBank/DDBJ databases">
        <authorList>
            <consortium name="Plant Systems Biology data submission"/>
        </authorList>
    </citation>
    <scope>NUCLEOTIDE SEQUENCE</scope>
    <source>
        <strain evidence="2">D6</strain>
    </source>
</reference>
<name>A0A9N8ECY9_9STRA</name>
<proteinExistence type="predicted"/>
<evidence type="ECO:0000256" key="1">
    <source>
        <dbReference type="SAM" id="MobiDB-lite"/>
    </source>
</evidence>
<evidence type="ECO:0000313" key="3">
    <source>
        <dbReference type="Proteomes" id="UP001153069"/>
    </source>
</evidence>
<feature type="region of interest" description="Disordered" evidence="1">
    <location>
        <begin position="271"/>
        <end position="295"/>
    </location>
</feature>
<keyword evidence="3" id="KW-1185">Reference proteome</keyword>
<feature type="region of interest" description="Disordered" evidence="1">
    <location>
        <begin position="307"/>
        <end position="342"/>
    </location>
</feature>
<accession>A0A9N8ECY9</accession>
<sequence>MPLPTSTKRYLEMASATSMQPTPSPGQGYCETERDYWRVFFRVCDLGPNEIKTIHALDYTSITRLSLIGMHKNTESLLKAGISEVKAHMIQFFCTYLLHCKYHQYNVSKDLKMDQILEFNFLLANPEQAPQGEALVLPVQEEEPAVVKPKTLVEQSTKGDEINVLGLDASDHTKSSKISSKSSSSKTSSKSSKKNHRRRTSATSNGASGTGRKKSSTRRRFSKQSSMDASEGSVGSMRSFASKSSLRSCRSSASKKSVSWNPTFKFNQSFGSSCPAIDERSTRTPTTMASTGTSRWSACSTIAEHSQRELTTADSVVESSPPARRTSSSSDEKARRPRRRPSVDVALLEMDALQKLYEQKEESSKSTLPLFPPVHAEENSNSGSLKETKNTLAVESPKPTETVPCGVTPCNMMLEFTPHAVPPPPSCPYKRSSLRWAQALDVEEDLTDDDWSDSDDDSSDWDSSDDDASLSGAPVAEAKAEAKAEALSAREPPSKKTVFSWKSENVTIGEWTLPANRVLPVNLQSIFRAASENPDLNIEEQIHQALSRSTMRTGMVGPTAA</sequence>
<evidence type="ECO:0000313" key="2">
    <source>
        <dbReference type="EMBL" id="CAB9519156.1"/>
    </source>
</evidence>
<feature type="compositionally biased region" description="Basic residues" evidence="1">
    <location>
        <begin position="211"/>
        <end position="222"/>
    </location>
</feature>
<feature type="region of interest" description="Disordered" evidence="1">
    <location>
        <begin position="163"/>
        <end position="252"/>
    </location>
</feature>
<feature type="compositionally biased region" description="Low complexity" evidence="1">
    <location>
        <begin position="236"/>
        <end position="252"/>
    </location>
</feature>
<feature type="compositionally biased region" description="Basic residues" evidence="1">
    <location>
        <begin position="191"/>
        <end position="200"/>
    </location>
</feature>
<feature type="compositionally biased region" description="Polar residues" evidence="1">
    <location>
        <begin position="307"/>
        <end position="318"/>
    </location>
</feature>